<dbReference type="EMBL" id="BK032555">
    <property type="protein sequence ID" value="DAF47447.1"/>
    <property type="molecule type" value="Genomic_DNA"/>
</dbReference>
<evidence type="ECO:0000313" key="1">
    <source>
        <dbReference type="EMBL" id="DAF47447.1"/>
    </source>
</evidence>
<accession>A0A8S5S9T8</accession>
<proteinExistence type="predicted"/>
<sequence length="29" mass="3439">MFKNINKIKSYVCVFKHKKIGLKMIGIEK</sequence>
<protein>
    <submittedName>
        <fullName evidence="1">Uncharacterized protein</fullName>
    </submittedName>
</protein>
<organism evidence="1">
    <name type="scientific">Phage sp. ctGns7</name>
    <dbReference type="NCBI Taxonomy" id="2828003"/>
    <lineage>
        <taxon>Viruses</taxon>
    </lineage>
</organism>
<name>A0A8S5S9T8_9VIRU</name>
<reference evidence="1" key="1">
    <citation type="journal article" date="2021" name="Proc. Natl. Acad. Sci. U.S.A.">
        <title>A Catalog of Tens of Thousands of Viruses from Human Metagenomes Reveals Hidden Associations with Chronic Diseases.</title>
        <authorList>
            <person name="Tisza M.J."/>
            <person name="Buck C.B."/>
        </authorList>
    </citation>
    <scope>NUCLEOTIDE SEQUENCE</scope>
    <source>
        <strain evidence="1">CtGns7</strain>
    </source>
</reference>